<organism evidence="7 8">
    <name type="scientific">Pseudomonas extremaustralis</name>
    <dbReference type="NCBI Taxonomy" id="359110"/>
    <lineage>
        <taxon>Bacteria</taxon>
        <taxon>Pseudomonadati</taxon>
        <taxon>Pseudomonadota</taxon>
        <taxon>Gammaproteobacteria</taxon>
        <taxon>Pseudomonadales</taxon>
        <taxon>Pseudomonadaceae</taxon>
        <taxon>Pseudomonas</taxon>
    </lineage>
</organism>
<dbReference type="Pfam" id="PF00145">
    <property type="entry name" value="DNA_methylase"/>
    <property type="match status" value="1"/>
</dbReference>
<comment type="catalytic activity">
    <reaction evidence="5">
        <text>a 2'-deoxycytidine in DNA + S-adenosyl-L-methionine = a 5-methyl-2'-deoxycytidine in DNA + S-adenosyl-L-homocysteine + H(+)</text>
        <dbReference type="Rhea" id="RHEA:13681"/>
        <dbReference type="Rhea" id="RHEA-COMP:11369"/>
        <dbReference type="Rhea" id="RHEA-COMP:11370"/>
        <dbReference type="ChEBI" id="CHEBI:15378"/>
        <dbReference type="ChEBI" id="CHEBI:57856"/>
        <dbReference type="ChEBI" id="CHEBI:59789"/>
        <dbReference type="ChEBI" id="CHEBI:85452"/>
        <dbReference type="ChEBI" id="CHEBI:85454"/>
        <dbReference type="EC" id="2.1.1.37"/>
    </reaction>
</comment>
<evidence type="ECO:0000256" key="3">
    <source>
        <dbReference type="ARBA" id="ARBA00022691"/>
    </source>
</evidence>
<evidence type="ECO:0000313" key="8">
    <source>
        <dbReference type="Proteomes" id="UP000323425"/>
    </source>
</evidence>
<evidence type="ECO:0000256" key="4">
    <source>
        <dbReference type="ARBA" id="ARBA00022747"/>
    </source>
</evidence>
<accession>A0A5M9J583</accession>
<dbReference type="SUPFAM" id="SSF53335">
    <property type="entry name" value="S-adenosyl-L-methionine-dependent methyltransferases"/>
    <property type="match status" value="1"/>
</dbReference>
<dbReference type="AlphaFoldDB" id="A0A5M9J583"/>
<protein>
    <submittedName>
        <fullName evidence="7">Modification methylase HpaII</fullName>
        <ecNumber evidence="7">2.1.1.37</ecNumber>
    </submittedName>
</protein>
<dbReference type="GO" id="GO:0009307">
    <property type="term" value="P:DNA restriction-modification system"/>
    <property type="evidence" value="ECO:0007669"/>
    <property type="project" value="UniProtKB-KW"/>
</dbReference>
<evidence type="ECO:0000256" key="5">
    <source>
        <dbReference type="ARBA" id="ARBA00047422"/>
    </source>
</evidence>
<dbReference type="InterPro" id="IPR029063">
    <property type="entry name" value="SAM-dependent_MTases_sf"/>
</dbReference>
<sequence>MNELALFAGAGGGILAGKLLGWRTVCAVEINAFCSRRLMQRQNEGHLPPFPIWDDVCTFDGSAWRGTVDVVSGGFPCTDISPAGKKAGIEGESSVLWRQMARIIGEVRPRFAFVENSSALTHRGLGTVLGDLAEMGFSARWGVLGSNHVGAAHTRTRCWIVADSMPWLKPVGRNVSGGRGQPEQIAWNAHRQALCEPGFLGKPDGMADRMDRNRAIGNGQDPRVAASAFTLLSGSIAG</sequence>
<keyword evidence="3 6" id="KW-0949">S-adenosyl-L-methionine</keyword>
<dbReference type="PROSITE" id="PS00094">
    <property type="entry name" value="C5_MTASE_1"/>
    <property type="match status" value="1"/>
</dbReference>
<dbReference type="EMBL" id="VTFH01000001">
    <property type="protein sequence ID" value="KAA8563189.1"/>
    <property type="molecule type" value="Genomic_DNA"/>
</dbReference>
<dbReference type="EC" id="2.1.1.37" evidence="7"/>
<keyword evidence="4" id="KW-0680">Restriction system</keyword>
<keyword evidence="2 6" id="KW-0808">Transferase</keyword>
<evidence type="ECO:0000313" key="7">
    <source>
        <dbReference type="EMBL" id="KAA8563189.1"/>
    </source>
</evidence>
<dbReference type="PROSITE" id="PS51679">
    <property type="entry name" value="SAM_MT_C5"/>
    <property type="match status" value="1"/>
</dbReference>
<keyword evidence="1 6" id="KW-0489">Methyltransferase</keyword>
<comment type="similarity">
    <text evidence="6">Belongs to the class I-like SAM-binding methyltransferase superfamily. C5-methyltransferase family.</text>
</comment>
<dbReference type="RefSeq" id="WP_150294760.1">
    <property type="nucleotide sequence ID" value="NZ_VTFH01000001.1"/>
</dbReference>
<evidence type="ECO:0000256" key="2">
    <source>
        <dbReference type="ARBA" id="ARBA00022679"/>
    </source>
</evidence>
<evidence type="ECO:0000256" key="6">
    <source>
        <dbReference type="PROSITE-ProRule" id="PRU01016"/>
    </source>
</evidence>
<dbReference type="Gene3D" id="3.40.50.150">
    <property type="entry name" value="Vaccinia Virus protein VP39"/>
    <property type="match status" value="1"/>
</dbReference>
<dbReference type="GO" id="GO:0003886">
    <property type="term" value="F:DNA (cytosine-5-)-methyltransferase activity"/>
    <property type="evidence" value="ECO:0007669"/>
    <property type="project" value="UniProtKB-EC"/>
</dbReference>
<name>A0A5M9J583_9PSED</name>
<evidence type="ECO:0000256" key="1">
    <source>
        <dbReference type="ARBA" id="ARBA00022603"/>
    </source>
</evidence>
<comment type="caution">
    <text evidence="7">The sequence shown here is derived from an EMBL/GenBank/DDBJ whole genome shotgun (WGS) entry which is preliminary data.</text>
</comment>
<dbReference type="Proteomes" id="UP000323425">
    <property type="component" value="Unassembled WGS sequence"/>
</dbReference>
<dbReference type="InterPro" id="IPR018117">
    <property type="entry name" value="C5_DNA_meth_AS"/>
</dbReference>
<feature type="active site" evidence="6">
    <location>
        <position position="77"/>
    </location>
</feature>
<gene>
    <name evidence="7" type="primary">hpaIIM</name>
    <name evidence="7" type="ORF">FX985_03257</name>
</gene>
<proteinExistence type="inferred from homology"/>
<dbReference type="GO" id="GO:0032259">
    <property type="term" value="P:methylation"/>
    <property type="evidence" value="ECO:0007669"/>
    <property type="project" value="UniProtKB-KW"/>
</dbReference>
<reference evidence="7 8" key="1">
    <citation type="journal article" date="2018" name="Plant Biotechnol. Rep.">
        <title>Diversity and antifungal activity of endophytic bacteria associated with Panax ginseng seedlings.</title>
        <authorList>
            <person name="Park J.M."/>
            <person name="Hong C.E."/>
            <person name="Jo S.H."/>
        </authorList>
    </citation>
    <scope>NUCLEOTIDE SEQUENCE [LARGE SCALE GENOMIC DNA]</scope>
    <source>
        <strain evidence="7 8">PgKB38</strain>
    </source>
</reference>
<dbReference type="InterPro" id="IPR001525">
    <property type="entry name" value="C5_MeTfrase"/>
</dbReference>